<gene>
    <name evidence="3" type="ORF">C1SCF055_LOCUS28676</name>
</gene>
<keyword evidence="1" id="KW-0233">DNA recombination</keyword>
<dbReference type="GO" id="GO:0008168">
    <property type="term" value="F:methyltransferase activity"/>
    <property type="evidence" value="ECO:0007669"/>
    <property type="project" value="UniProtKB-KW"/>
</dbReference>
<keyword evidence="5" id="KW-1185">Reference proteome</keyword>
<dbReference type="Proteomes" id="UP001152797">
    <property type="component" value="Unassembled WGS sequence"/>
</dbReference>
<sequence>MPVNLDSEESLAGEFETFSPDGIEGQMDGGRSSAMEQLFGHPSDDTFLNPMRGPAFEATGPHDTGLGKVNFVDAGTGESSTGGAFSHVGKTAPDAVVSEAIRLTNKKAVLFPWERGRMARIFGDQGRLEPKLPRLHASSNSFVRVDVEVREGLQCSTAIGVRPTRTDDALYSSVVKQVVGGSYLEERDEKRELAVRAWWDLLRLDMTCSDPGRIALQETGILDMCRSGMETLDASLGVKSPNTVMKRLYAVKTFNTWVIRQSSKHWLPVEEGAVWSYFKALKLEKAPATRATSLLEALRFCFFVFRVDGCEETLSSLRSWAGSTAVCNQETMEAMLEERRSLIDRVFIGHLIHMVYARARFSDLLAAVNCELDEENMFLELQASVHKGSRTAVTKAMLLPVVAPAHGIVNGCWAADYLALREKAGLTLPGRAPEPMLPAPVKGGIGWQRRFLTSQEMNAFMQRLFEDGGIDVSSRRLSTHSCKATCISWCAKHDVSPEHREILARHSKASQGPTALYSRDLITAALRSLVAVIEAIKKQHFFPDRSRSGMITPVPVPGVPVAATPLPATPLPAAVPEQADQVAGTVVHETASVVPSPESPLMESPGSWNTVEWPEQELQDDASRAPEPPNLLADWQDNSSDSSYGSDSDSDVEVTWDQGSSAGAPSHASAYACVKWFINGKTLVIHERRNETLFKCGRVIGDSYFPIARLTGLRCGKCFADVL</sequence>
<dbReference type="Gene3D" id="1.10.443.10">
    <property type="entry name" value="Intergrase catalytic core"/>
    <property type="match status" value="1"/>
</dbReference>
<dbReference type="GO" id="GO:0032259">
    <property type="term" value="P:methylation"/>
    <property type="evidence" value="ECO:0007669"/>
    <property type="project" value="UniProtKB-KW"/>
</dbReference>
<evidence type="ECO:0000313" key="5">
    <source>
        <dbReference type="Proteomes" id="UP001152797"/>
    </source>
</evidence>
<dbReference type="EMBL" id="CAMXCT020003148">
    <property type="protein sequence ID" value="CAL1156124.1"/>
    <property type="molecule type" value="Genomic_DNA"/>
</dbReference>
<feature type="compositionally biased region" description="Low complexity" evidence="2">
    <location>
        <begin position="637"/>
        <end position="647"/>
    </location>
</feature>
<feature type="region of interest" description="Disordered" evidence="2">
    <location>
        <begin position="616"/>
        <end position="665"/>
    </location>
</feature>
<organism evidence="3">
    <name type="scientific">Cladocopium goreaui</name>
    <dbReference type="NCBI Taxonomy" id="2562237"/>
    <lineage>
        <taxon>Eukaryota</taxon>
        <taxon>Sar</taxon>
        <taxon>Alveolata</taxon>
        <taxon>Dinophyceae</taxon>
        <taxon>Suessiales</taxon>
        <taxon>Symbiodiniaceae</taxon>
        <taxon>Cladocopium</taxon>
    </lineage>
</organism>
<reference evidence="3" key="1">
    <citation type="submission" date="2022-10" db="EMBL/GenBank/DDBJ databases">
        <authorList>
            <person name="Chen Y."/>
            <person name="Dougan E. K."/>
            <person name="Chan C."/>
            <person name="Rhodes N."/>
            <person name="Thang M."/>
        </authorList>
    </citation>
    <scope>NUCLEOTIDE SEQUENCE</scope>
</reference>
<reference evidence="4 5" key="2">
    <citation type="submission" date="2024-05" db="EMBL/GenBank/DDBJ databases">
        <authorList>
            <person name="Chen Y."/>
            <person name="Shah S."/>
            <person name="Dougan E. K."/>
            <person name="Thang M."/>
            <person name="Chan C."/>
        </authorList>
    </citation>
    <scope>NUCLEOTIDE SEQUENCE [LARGE SCALE GENOMIC DNA]</scope>
</reference>
<dbReference type="SUPFAM" id="SSF56349">
    <property type="entry name" value="DNA breaking-rejoining enzymes"/>
    <property type="match status" value="1"/>
</dbReference>
<dbReference type="EMBL" id="CAMXCT030003148">
    <property type="protein sequence ID" value="CAL4790061.1"/>
    <property type="molecule type" value="Genomic_DNA"/>
</dbReference>
<accession>A0A9P1D2Q7</accession>
<dbReference type="GO" id="GO:0006310">
    <property type="term" value="P:DNA recombination"/>
    <property type="evidence" value="ECO:0007669"/>
    <property type="project" value="UniProtKB-KW"/>
</dbReference>
<keyword evidence="4" id="KW-0808">Transferase</keyword>
<evidence type="ECO:0000313" key="4">
    <source>
        <dbReference type="EMBL" id="CAL4790061.1"/>
    </source>
</evidence>
<protein>
    <submittedName>
        <fullName evidence="4">Protein-lysine methyltransferase METTL21B</fullName>
    </submittedName>
</protein>
<evidence type="ECO:0000313" key="3">
    <source>
        <dbReference type="EMBL" id="CAI4002749.1"/>
    </source>
</evidence>
<name>A0A9P1D2Q7_9DINO</name>
<dbReference type="GO" id="GO:0003677">
    <property type="term" value="F:DNA binding"/>
    <property type="evidence" value="ECO:0007669"/>
    <property type="project" value="InterPro"/>
</dbReference>
<evidence type="ECO:0000256" key="2">
    <source>
        <dbReference type="SAM" id="MobiDB-lite"/>
    </source>
</evidence>
<dbReference type="AlphaFoldDB" id="A0A9P1D2Q7"/>
<dbReference type="InterPro" id="IPR013762">
    <property type="entry name" value="Integrase-like_cat_sf"/>
</dbReference>
<dbReference type="GO" id="GO:0015074">
    <property type="term" value="P:DNA integration"/>
    <property type="evidence" value="ECO:0007669"/>
    <property type="project" value="InterPro"/>
</dbReference>
<dbReference type="InterPro" id="IPR011010">
    <property type="entry name" value="DNA_brk_join_enz"/>
</dbReference>
<dbReference type="EMBL" id="CAMXCT010003148">
    <property type="protein sequence ID" value="CAI4002749.1"/>
    <property type="molecule type" value="Genomic_DNA"/>
</dbReference>
<evidence type="ECO:0000256" key="1">
    <source>
        <dbReference type="ARBA" id="ARBA00023172"/>
    </source>
</evidence>
<proteinExistence type="predicted"/>
<comment type="caution">
    <text evidence="3">The sequence shown here is derived from an EMBL/GenBank/DDBJ whole genome shotgun (WGS) entry which is preliminary data.</text>
</comment>
<keyword evidence="4" id="KW-0489">Methyltransferase</keyword>